<keyword evidence="5 8" id="KW-1133">Transmembrane helix</keyword>
<dbReference type="GO" id="GO:0046961">
    <property type="term" value="F:proton-transporting ATPase activity, rotational mechanism"/>
    <property type="evidence" value="ECO:0007669"/>
    <property type="project" value="InterPro"/>
</dbReference>
<evidence type="ECO:0000256" key="6">
    <source>
        <dbReference type="ARBA" id="ARBA00023065"/>
    </source>
</evidence>
<dbReference type="PANTHER" id="PTHR11629:SF63">
    <property type="entry name" value="V-TYPE PROTON ATPASE SUBUNIT A"/>
    <property type="match status" value="1"/>
</dbReference>
<feature type="transmembrane region" description="Helical" evidence="8">
    <location>
        <begin position="447"/>
        <end position="468"/>
    </location>
</feature>
<dbReference type="Gene3D" id="3.30.70.2170">
    <property type="match status" value="1"/>
</dbReference>
<evidence type="ECO:0000313" key="10">
    <source>
        <dbReference type="Proteomes" id="UP000184389"/>
    </source>
</evidence>
<proteinExistence type="inferred from homology"/>
<dbReference type="RefSeq" id="WP_072743744.1">
    <property type="nucleotide sequence ID" value="NZ_FQXR01000004.1"/>
</dbReference>
<feature type="transmembrane region" description="Helical" evidence="8">
    <location>
        <begin position="408"/>
        <end position="427"/>
    </location>
</feature>
<gene>
    <name evidence="9" type="ORF">SAMN02745180_01066</name>
</gene>
<feature type="transmembrane region" description="Helical" evidence="8">
    <location>
        <begin position="603"/>
        <end position="625"/>
    </location>
</feature>
<dbReference type="Gene3D" id="1.20.1460.20">
    <property type="match status" value="1"/>
</dbReference>
<feature type="transmembrane region" description="Helical" evidence="8">
    <location>
        <begin position="480"/>
        <end position="501"/>
    </location>
</feature>
<feature type="transmembrane region" description="Helical" evidence="8">
    <location>
        <begin position="372"/>
        <end position="396"/>
    </location>
</feature>
<keyword evidence="6" id="KW-0406">Ion transport</keyword>
<dbReference type="PANTHER" id="PTHR11629">
    <property type="entry name" value="VACUOLAR PROTON ATPASES"/>
    <property type="match status" value="1"/>
</dbReference>
<evidence type="ECO:0000256" key="7">
    <source>
        <dbReference type="ARBA" id="ARBA00023136"/>
    </source>
</evidence>
<protein>
    <submittedName>
        <fullName evidence="9">V/A-type H+-transporting ATPase subunit I</fullName>
    </submittedName>
</protein>
<keyword evidence="10" id="KW-1185">Reference proteome</keyword>
<dbReference type="GO" id="GO:0007035">
    <property type="term" value="P:vacuolar acidification"/>
    <property type="evidence" value="ECO:0007669"/>
    <property type="project" value="TreeGrafter"/>
</dbReference>
<dbReference type="GO" id="GO:0051117">
    <property type="term" value="F:ATPase binding"/>
    <property type="evidence" value="ECO:0007669"/>
    <property type="project" value="TreeGrafter"/>
</dbReference>
<name>A0A1M5VUZ9_9FIRM</name>
<feature type="transmembrane region" description="Helical" evidence="8">
    <location>
        <begin position="513"/>
        <end position="536"/>
    </location>
</feature>
<dbReference type="InterPro" id="IPR002490">
    <property type="entry name" value="V-ATPase_116kDa_su"/>
</dbReference>
<reference evidence="9 10" key="1">
    <citation type="submission" date="2016-11" db="EMBL/GenBank/DDBJ databases">
        <authorList>
            <person name="Jaros S."/>
            <person name="Januszkiewicz K."/>
            <person name="Wedrychowicz H."/>
        </authorList>
    </citation>
    <scope>NUCLEOTIDE SEQUENCE [LARGE SCALE GENOMIC DNA]</scope>
    <source>
        <strain evidence="9 10">DSM 13106</strain>
    </source>
</reference>
<comment type="subcellular location">
    <subcellularLocation>
        <location evidence="1">Membrane</location>
        <topology evidence="1">Multi-pass membrane protein</topology>
    </subcellularLocation>
</comment>
<dbReference type="EMBL" id="FQXR01000004">
    <property type="protein sequence ID" value="SHH79010.1"/>
    <property type="molecule type" value="Genomic_DNA"/>
</dbReference>
<feature type="transmembrane region" description="Helical" evidence="8">
    <location>
        <begin position="571"/>
        <end position="591"/>
    </location>
</feature>
<dbReference type="STRING" id="1123281.SAMN02745180_01066"/>
<dbReference type="GO" id="GO:0033179">
    <property type="term" value="C:proton-transporting V-type ATPase, V0 domain"/>
    <property type="evidence" value="ECO:0007669"/>
    <property type="project" value="InterPro"/>
</dbReference>
<keyword evidence="3" id="KW-0813">Transport</keyword>
<evidence type="ECO:0000256" key="5">
    <source>
        <dbReference type="ARBA" id="ARBA00022989"/>
    </source>
</evidence>
<dbReference type="Proteomes" id="UP000184389">
    <property type="component" value="Unassembled WGS sequence"/>
</dbReference>
<dbReference type="Gene3D" id="3.30.70.2750">
    <property type="match status" value="1"/>
</dbReference>
<evidence type="ECO:0000313" key="9">
    <source>
        <dbReference type="EMBL" id="SHH79010.1"/>
    </source>
</evidence>
<evidence type="ECO:0000256" key="3">
    <source>
        <dbReference type="ARBA" id="ARBA00022448"/>
    </source>
</evidence>
<evidence type="ECO:0000256" key="2">
    <source>
        <dbReference type="ARBA" id="ARBA00009904"/>
    </source>
</evidence>
<comment type="similarity">
    <text evidence="2">Belongs to the V-ATPase 116 kDa subunit family.</text>
</comment>
<keyword evidence="7 8" id="KW-0472">Membrane</keyword>
<dbReference type="OrthoDB" id="9803814at2"/>
<evidence type="ECO:0000256" key="8">
    <source>
        <dbReference type="SAM" id="Phobius"/>
    </source>
</evidence>
<dbReference type="Pfam" id="PF01496">
    <property type="entry name" value="V_ATPase_I"/>
    <property type="match status" value="2"/>
</dbReference>
<evidence type="ECO:0000256" key="4">
    <source>
        <dbReference type="ARBA" id="ARBA00022692"/>
    </source>
</evidence>
<organism evidence="9 10">
    <name type="scientific">Sporanaerobacter acetigenes DSM 13106</name>
    <dbReference type="NCBI Taxonomy" id="1123281"/>
    <lineage>
        <taxon>Bacteria</taxon>
        <taxon>Bacillati</taxon>
        <taxon>Bacillota</taxon>
        <taxon>Tissierellia</taxon>
        <taxon>Tissierellales</taxon>
        <taxon>Sporanaerobacteraceae</taxon>
        <taxon>Sporanaerobacter</taxon>
    </lineage>
</organism>
<dbReference type="AlphaFoldDB" id="A0A1M5VUZ9"/>
<keyword evidence="4 8" id="KW-0812">Transmembrane</keyword>
<accession>A0A1M5VUZ9</accession>
<sequence>MAVEKMSMLNVVGNINEVDNVVKDLILSGKVSLVNSLKQIEENSFMFNVEAKNVEKAIELNSITSFTNREYCEDCSEKINELKSIYGEKLLPNMNCLNEKYNLDESIESFHTIYDKLTKLYGEFNSAKEEINHIDEFYKNFIYIKDVNVNIEDLRKLEYFSYTFGVLSKEDRLKLRKNYENILAAVFHTGSSENGEVYLIIYPNNVREECERVLRSLNFKNIDIPEYFSGTPEEILKSIERKRSEIANRMKELEDFLNKFKKDSLEEVECFLGKVYVAEKIKQAKEQMACSNNFFYLSAWIPDVDRNEIEDILSNYEGLLVIFNAENGMHKMKTPTKLRNNKLFKPFETLVNMYGIPSYNELDPTPFLSITYMFLFGAMFGDLGQGMILLIGGLLLSKKQDKKVFGQILIRLGLSSMIFGVLYGAFFGFENVIPALLIRPFENINTILKSAVIIGIFLIFISYVYSILNSIKRKNLKEGLFGKNGVVGFAFYILLLSLLGGKLLNKTIIPRKLGGILSVVFIGLMVFKEPLSNILLKKRPLYDEDVSSYYIESGFSILETLLSMLSGTVSFIRVGAFALTHVGLFIAFQTIGKMIGTQVGNIIVLLLGNVIIIGLEGLIVFIQGLRLEYYELFSRYYEGEGIEFKPIRFQ</sequence>
<evidence type="ECO:0000256" key="1">
    <source>
        <dbReference type="ARBA" id="ARBA00004141"/>
    </source>
</evidence>
<dbReference type="GO" id="GO:0016471">
    <property type="term" value="C:vacuolar proton-transporting V-type ATPase complex"/>
    <property type="evidence" value="ECO:0007669"/>
    <property type="project" value="TreeGrafter"/>
</dbReference>